<gene>
    <name evidence="3" type="ORF">Sjap_014970</name>
</gene>
<comment type="function">
    <text evidence="1">Essential component of the TIM23 complex, a complex that mediates the translocation of transit peptide-containing proteins across the mitochondrial inner membrane.</text>
</comment>
<dbReference type="GO" id="GO:0005744">
    <property type="term" value="C:TIM23 mitochondrial import inner membrane translocase complex"/>
    <property type="evidence" value="ECO:0007669"/>
    <property type="project" value="UniProtKB-UniRule"/>
</dbReference>
<protein>
    <recommendedName>
        <fullName evidence="1">Mitochondrial import inner membrane translocase subunit TIM50</fullName>
    </recommendedName>
</protein>
<dbReference type="EMBL" id="JBBNAE010000006">
    <property type="protein sequence ID" value="KAK9116023.1"/>
    <property type="molecule type" value="Genomic_DNA"/>
</dbReference>
<name>A0AAP0IID5_9MAGN</name>
<keyword evidence="1" id="KW-0496">Mitochondrion</keyword>
<evidence type="ECO:0000313" key="3">
    <source>
        <dbReference type="EMBL" id="KAK9116023.1"/>
    </source>
</evidence>
<dbReference type="InterPro" id="IPR050365">
    <property type="entry name" value="TIM50"/>
</dbReference>
<keyword evidence="1" id="KW-0653">Protein transport</keyword>
<dbReference type="InterPro" id="IPR036412">
    <property type="entry name" value="HAD-like_sf"/>
</dbReference>
<feature type="region of interest" description="Disordered" evidence="2">
    <location>
        <begin position="89"/>
        <end position="123"/>
    </location>
</feature>
<comment type="subcellular location">
    <subcellularLocation>
        <location evidence="1">Mitochondrion inner membrane</location>
        <topology evidence="1">Single-pass membrane protein</topology>
    </subcellularLocation>
</comment>
<feature type="compositionally biased region" description="Basic residues" evidence="2">
    <location>
        <begin position="154"/>
        <end position="166"/>
    </location>
</feature>
<keyword evidence="4" id="KW-1185">Reference proteome</keyword>
<feature type="region of interest" description="Disordered" evidence="2">
    <location>
        <begin position="150"/>
        <end position="172"/>
    </location>
</feature>
<keyword evidence="1" id="KW-0811">Translocation</keyword>
<dbReference type="InterPro" id="IPR023214">
    <property type="entry name" value="HAD_sf"/>
</dbReference>
<organism evidence="3 4">
    <name type="scientific">Stephania japonica</name>
    <dbReference type="NCBI Taxonomy" id="461633"/>
    <lineage>
        <taxon>Eukaryota</taxon>
        <taxon>Viridiplantae</taxon>
        <taxon>Streptophyta</taxon>
        <taxon>Embryophyta</taxon>
        <taxon>Tracheophyta</taxon>
        <taxon>Spermatophyta</taxon>
        <taxon>Magnoliopsida</taxon>
        <taxon>Ranunculales</taxon>
        <taxon>Menispermaceae</taxon>
        <taxon>Menispermoideae</taxon>
        <taxon>Cissampelideae</taxon>
        <taxon>Stephania</taxon>
    </lineage>
</organism>
<comment type="caution">
    <text evidence="3">The sequence shown here is derived from an EMBL/GenBank/DDBJ whole genome shotgun (WGS) entry which is preliminary data.</text>
</comment>
<feature type="compositionally biased region" description="Basic residues" evidence="2">
    <location>
        <begin position="100"/>
        <end position="111"/>
    </location>
</feature>
<evidence type="ECO:0000256" key="1">
    <source>
        <dbReference type="RuleBase" id="RU365079"/>
    </source>
</evidence>
<evidence type="ECO:0000313" key="4">
    <source>
        <dbReference type="Proteomes" id="UP001417504"/>
    </source>
</evidence>
<accession>A0AAP0IID5</accession>
<reference evidence="3 4" key="1">
    <citation type="submission" date="2024-01" db="EMBL/GenBank/DDBJ databases">
        <title>Genome assemblies of Stephania.</title>
        <authorList>
            <person name="Yang L."/>
        </authorList>
    </citation>
    <scope>NUCLEOTIDE SEQUENCE [LARGE SCALE GENOMIC DNA]</scope>
    <source>
        <strain evidence="3">QJT</strain>
        <tissue evidence="3">Leaf</tissue>
    </source>
</reference>
<dbReference type="GO" id="GO:0015031">
    <property type="term" value="P:protein transport"/>
    <property type="evidence" value="ECO:0007669"/>
    <property type="project" value="UniProtKB-KW"/>
</dbReference>
<sequence>MGASEKVRRKKSGGDLDEIDDCVRVCEIEVCDCAEPVEERGVCVDVKKKKKKKKKGKERIIGLCDSLGSSQCAERNSCNLREEDVRDSVEEKLSGDGQQVKRRKPKRRSRREKNGSCNSLGSNEIGQHLVKESEGFAKEMLSEENRAQVCLKDRKGKSKRKKRAKRKSELVASKERKHSVCNLIEDNVGVSGERSADASIQGAETVQKDNADVQEALLLELHERKHLGMPSEMMENEKNECLKIYKRKNKRKKAKGKIELSNSLTSKLVDQNLLEECEDTVGKKSFDEIILGTSIVHEDTNDLQEGLLPNLEENGERNEGLSLSKVRDVADCSLLLSAQNMNLDGASSDLYASIGRIPLNNTRKKLLVIDLNGILVDIVTFVPKGYRCDTMIGKKYSFGTEERGPAANPYHFPKAAVKSAATDQSHCTRTGYTTLENSSKPLVLKELRKLWDKHDPNLPWELGEYNQSNTLLLDDSPYKALRNPPNTAVFPAPFTCLSQNDNSLGPEGDLRVYLERLAIAEDVQKYVEQHPFGQRPISSKNPSWGFYLKIAQQKQSCDSTLTSRVVNDRKKISHL</sequence>
<dbReference type="SUPFAM" id="SSF56784">
    <property type="entry name" value="HAD-like"/>
    <property type="match status" value="1"/>
</dbReference>
<comment type="subunit">
    <text evidence="1">Component of the TIM23 complex.</text>
</comment>
<evidence type="ECO:0000256" key="2">
    <source>
        <dbReference type="SAM" id="MobiDB-lite"/>
    </source>
</evidence>
<dbReference type="AlphaFoldDB" id="A0AAP0IID5"/>
<dbReference type="Proteomes" id="UP001417504">
    <property type="component" value="Unassembled WGS sequence"/>
</dbReference>
<proteinExistence type="inferred from homology"/>
<keyword evidence="1" id="KW-0813">Transport</keyword>
<dbReference type="PANTHER" id="PTHR12210">
    <property type="entry name" value="DULLARD PROTEIN PHOSPHATASE"/>
    <property type="match status" value="1"/>
</dbReference>
<comment type="similarity">
    <text evidence="1">Belongs to the TIM50 family.</text>
</comment>
<keyword evidence="1" id="KW-0809">Transit peptide</keyword>
<dbReference type="Gene3D" id="3.40.50.1000">
    <property type="entry name" value="HAD superfamily/HAD-like"/>
    <property type="match status" value="1"/>
</dbReference>